<dbReference type="Proteomes" id="UP000628736">
    <property type="component" value="Unassembled WGS sequence"/>
</dbReference>
<dbReference type="InterPro" id="IPR006379">
    <property type="entry name" value="HAD-SF_hydro_IIB"/>
</dbReference>
<dbReference type="InterPro" id="IPR023214">
    <property type="entry name" value="HAD_sf"/>
</dbReference>
<accession>A0A8J6M5Y5</accession>
<evidence type="ECO:0000313" key="2">
    <source>
        <dbReference type="Proteomes" id="UP000628736"/>
    </source>
</evidence>
<dbReference type="Pfam" id="PF08282">
    <property type="entry name" value="Hydrolase_3"/>
    <property type="match status" value="1"/>
</dbReference>
<name>A0A8J6M5Y5_9FIRM</name>
<dbReference type="PANTHER" id="PTHR10000">
    <property type="entry name" value="PHOSPHOSERINE PHOSPHATASE"/>
    <property type="match status" value="1"/>
</dbReference>
<organism evidence="1 2">
    <name type="scientific">Flintibacter hominis</name>
    <dbReference type="NCBI Taxonomy" id="2763048"/>
    <lineage>
        <taxon>Bacteria</taxon>
        <taxon>Bacillati</taxon>
        <taxon>Bacillota</taxon>
        <taxon>Clostridia</taxon>
        <taxon>Eubacteriales</taxon>
        <taxon>Flintibacter</taxon>
    </lineage>
</organism>
<dbReference type="NCBIfam" id="TIGR00099">
    <property type="entry name" value="Cof-subfamily"/>
    <property type="match status" value="1"/>
</dbReference>
<dbReference type="SFLD" id="SFLDS00003">
    <property type="entry name" value="Haloacid_Dehalogenase"/>
    <property type="match status" value="1"/>
</dbReference>
<dbReference type="GO" id="GO:0000287">
    <property type="term" value="F:magnesium ion binding"/>
    <property type="evidence" value="ECO:0007669"/>
    <property type="project" value="TreeGrafter"/>
</dbReference>
<dbReference type="GO" id="GO:0005829">
    <property type="term" value="C:cytosol"/>
    <property type="evidence" value="ECO:0007669"/>
    <property type="project" value="TreeGrafter"/>
</dbReference>
<dbReference type="InterPro" id="IPR000150">
    <property type="entry name" value="Cof"/>
</dbReference>
<dbReference type="RefSeq" id="WP_186852338.1">
    <property type="nucleotide sequence ID" value="NZ_JACOPO010000002.1"/>
</dbReference>
<dbReference type="Gene3D" id="3.30.1240.10">
    <property type="match status" value="1"/>
</dbReference>
<dbReference type="GO" id="GO:0016791">
    <property type="term" value="F:phosphatase activity"/>
    <property type="evidence" value="ECO:0007669"/>
    <property type="project" value="TreeGrafter"/>
</dbReference>
<protein>
    <submittedName>
        <fullName evidence="1">HAD family phosphatase</fullName>
    </submittedName>
</protein>
<dbReference type="PROSITE" id="PS01229">
    <property type="entry name" value="COF_2"/>
    <property type="match status" value="1"/>
</dbReference>
<evidence type="ECO:0000313" key="1">
    <source>
        <dbReference type="EMBL" id="MBC5722079.1"/>
    </source>
</evidence>
<keyword evidence="2" id="KW-1185">Reference proteome</keyword>
<dbReference type="EMBL" id="JACOPO010000002">
    <property type="protein sequence ID" value="MBC5722079.1"/>
    <property type="molecule type" value="Genomic_DNA"/>
</dbReference>
<dbReference type="Gene3D" id="3.40.50.1000">
    <property type="entry name" value="HAD superfamily/HAD-like"/>
    <property type="match status" value="1"/>
</dbReference>
<proteinExistence type="predicted"/>
<sequence length="272" mass="28983">MVKLISLDLDGTLLDPQGQITPASKAAIALARAAEIRVVLNTGRPIPEACFFARQAGCDDLVSALGGAALADSSTGQVLQRQDLPQNTGRRVLELCLGRRIELMIFAGEEIVLDPFSKESLLRTYPYPVFHNNAVVVEDPLAYLEEHRLPLTKVHGDWNQPAYPLEELRALDGLELTSSNDHDFEVVPAGVDKGVALAQLAQRYGVPLDQCAAVGDSDNDLAMLQAAGVPIAMGNASQSVKDLALRVVADNGQDGVAAAILNCLDPKLSPSL</sequence>
<comment type="caution">
    <text evidence="1">The sequence shown here is derived from an EMBL/GenBank/DDBJ whole genome shotgun (WGS) entry which is preliminary data.</text>
</comment>
<dbReference type="PANTHER" id="PTHR10000:SF8">
    <property type="entry name" value="HAD SUPERFAMILY HYDROLASE-LIKE, TYPE 3"/>
    <property type="match status" value="1"/>
</dbReference>
<dbReference type="InterPro" id="IPR036412">
    <property type="entry name" value="HAD-like_sf"/>
</dbReference>
<dbReference type="CDD" id="cd07516">
    <property type="entry name" value="HAD_Pase"/>
    <property type="match status" value="1"/>
</dbReference>
<reference evidence="1" key="1">
    <citation type="submission" date="2020-08" db="EMBL/GenBank/DDBJ databases">
        <title>Genome public.</title>
        <authorList>
            <person name="Liu C."/>
            <person name="Sun Q."/>
        </authorList>
    </citation>
    <scope>NUCLEOTIDE SEQUENCE</scope>
    <source>
        <strain evidence="1">NSJ-23</strain>
    </source>
</reference>
<dbReference type="NCBIfam" id="TIGR01484">
    <property type="entry name" value="HAD-SF-IIB"/>
    <property type="match status" value="1"/>
</dbReference>
<gene>
    <name evidence="1" type="ORF">H8S11_04525</name>
</gene>
<dbReference type="SUPFAM" id="SSF56784">
    <property type="entry name" value="HAD-like"/>
    <property type="match status" value="1"/>
</dbReference>
<dbReference type="AlphaFoldDB" id="A0A8J6M5Y5"/>
<dbReference type="SFLD" id="SFLDG01140">
    <property type="entry name" value="C2.B:_Phosphomannomutase_and_P"/>
    <property type="match status" value="1"/>
</dbReference>